<dbReference type="PANTHER" id="PTHR12595:SF0">
    <property type="entry name" value="ADENYLATE KINASE ISOENZYME 6"/>
    <property type="match status" value="1"/>
</dbReference>
<dbReference type="GO" id="GO:0005524">
    <property type="term" value="F:ATP binding"/>
    <property type="evidence" value="ECO:0007669"/>
    <property type="project" value="UniProtKB-KW"/>
</dbReference>
<evidence type="ECO:0000256" key="5">
    <source>
        <dbReference type="ARBA" id="ARBA00022679"/>
    </source>
</evidence>
<dbReference type="GO" id="GO:0005737">
    <property type="term" value="C:cytoplasm"/>
    <property type="evidence" value="ECO:0007669"/>
    <property type="project" value="UniProtKB-SubCell"/>
</dbReference>
<dbReference type="EMBL" id="AP006491">
    <property type="protein sequence ID" value="BAM80044.1"/>
    <property type="molecule type" value="Genomic_DNA"/>
</dbReference>
<evidence type="ECO:0000256" key="4">
    <source>
        <dbReference type="ARBA" id="ARBA00022552"/>
    </source>
</evidence>
<keyword evidence="6 10" id="KW-0547">Nucleotide-binding</keyword>
<gene>
    <name evidence="11" type="ORF">CYME_CMI163C</name>
</gene>
<dbReference type="GO" id="GO:0016887">
    <property type="term" value="F:ATP hydrolysis activity"/>
    <property type="evidence" value="ECO:0007669"/>
    <property type="project" value="UniProtKB-UniRule"/>
</dbReference>
<keyword evidence="8 10" id="KW-0067">ATP-binding</keyword>
<feature type="binding site" evidence="10">
    <location>
        <position position="27"/>
    </location>
    <ligand>
        <name>ATP</name>
        <dbReference type="ChEBI" id="CHEBI:30616"/>
    </ligand>
</feature>
<evidence type="ECO:0000256" key="1">
    <source>
        <dbReference type="ARBA" id="ARBA00000582"/>
    </source>
</evidence>
<dbReference type="STRING" id="280699.M1V7S3"/>
<comment type="function">
    <text evidence="10">Broad-specificity nucleoside monophosphate (NMP) kinase that catalyzes the reversible transfer of the terminal phosphate group between nucleoside triphosphates and monophosphates. Has also ATPase activity. Involved in the late cytoplasmic maturation steps of the 40S ribosomal particles, specifically 18S rRNA maturation. While NMP activity is not required for ribosome maturation, ATPase activity is. Associates transiently with small ribosomal subunit protein uS11. ATP hydrolysis breaks the interaction with uS11. May temporarily remove uS11 from the ribosome to enable a conformational change of the ribosomal RNA that is needed for the final maturation step of the small ribosomal subunit. Its NMP activity may have a role in nuclear energy homeostasis.</text>
</comment>
<evidence type="ECO:0000313" key="11">
    <source>
        <dbReference type="EMBL" id="BAM80044.1"/>
    </source>
</evidence>
<evidence type="ECO:0000256" key="8">
    <source>
        <dbReference type="ARBA" id="ARBA00022840"/>
    </source>
</evidence>
<dbReference type="OrthoDB" id="10251185at2759"/>
<dbReference type="HAMAP" id="MF_00039">
    <property type="entry name" value="Adenylate_kinase_AK6"/>
    <property type="match status" value="1"/>
</dbReference>
<dbReference type="AlphaFoldDB" id="M1V7S3"/>
<keyword evidence="4 10" id="KW-0698">rRNA processing</keyword>
<dbReference type="InterPro" id="IPR027417">
    <property type="entry name" value="P-loop_NTPase"/>
</dbReference>
<dbReference type="GO" id="GO:0006364">
    <property type="term" value="P:rRNA processing"/>
    <property type="evidence" value="ECO:0007669"/>
    <property type="project" value="UniProtKB-KW"/>
</dbReference>
<reference evidence="11 12" key="2">
    <citation type="journal article" date="2007" name="BMC Biol.">
        <title>A 100%-complete sequence reveals unusually simple genomic features in the hot-spring red alga Cyanidioschyzon merolae.</title>
        <authorList>
            <person name="Nozaki H."/>
            <person name="Takano H."/>
            <person name="Misumi O."/>
            <person name="Terasawa K."/>
            <person name="Matsuzaki M."/>
            <person name="Maruyama S."/>
            <person name="Nishida K."/>
            <person name="Yagisawa F."/>
            <person name="Yoshida Y."/>
            <person name="Fujiwara T."/>
            <person name="Takio S."/>
            <person name="Tamura K."/>
            <person name="Chung S.J."/>
            <person name="Nakamura S."/>
            <person name="Kuroiwa H."/>
            <person name="Tanaka K."/>
            <person name="Sato N."/>
            <person name="Kuroiwa T."/>
        </authorList>
    </citation>
    <scope>NUCLEOTIDE SEQUENCE [LARGE SCALE GENOMIC DNA]</scope>
    <source>
        <strain evidence="11 12">10D</strain>
    </source>
</reference>
<dbReference type="GO" id="GO:0004017">
    <property type="term" value="F:AMP kinase activity"/>
    <property type="evidence" value="ECO:0007669"/>
    <property type="project" value="UniProtKB-UniRule"/>
</dbReference>
<dbReference type="RefSeq" id="XP_005536330.1">
    <property type="nucleotide sequence ID" value="XM_005536273.1"/>
</dbReference>
<dbReference type="GO" id="GO:0005634">
    <property type="term" value="C:nucleus"/>
    <property type="evidence" value="ECO:0007669"/>
    <property type="project" value="UniProtKB-SubCell"/>
</dbReference>
<dbReference type="HOGENOM" id="CLU_079096_3_1_1"/>
<organism evidence="11 12">
    <name type="scientific">Cyanidioschyzon merolae (strain NIES-3377 / 10D)</name>
    <name type="common">Unicellular red alga</name>
    <dbReference type="NCBI Taxonomy" id="280699"/>
    <lineage>
        <taxon>Eukaryota</taxon>
        <taxon>Rhodophyta</taxon>
        <taxon>Bangiophyceae</taxon>
        <taxon>Cyanidiales</taxon>
        <taxon>Cyanidiaceae</taxon>
        <taxon>Cyanidioschyzon</taxon>
    </lineage>
</organism>
<comment type="catalytic activity">
    <reaction evidence="1 10">
        <text>AMP + ATP = 2 ADP</text>
        <dbReference type="Rhea" id="RHEA:12973"/>
        <dbReference type="ChEBI" id="CHEBI:30616"/>
        <dbReference type="ChEBI" id="CHEBI:456215"/>
        <dbReference type="ChEBI" id="CHEBI:456216"/>
        <dbReference type="EC" id="2.7.4.3"/>
    </reaction>
</comment>
<keyword evidence="12" id="KW-1185">Reference proteome</keyword>
<comment type="caution">
    <text evidence="10">Lacks conserved residue(s) required for the propagation of feature annotation.</text>
</comment>
<dbReference type="Gramene" id="CMI163CT">
    <property type="protein sequence ID" value="CMI163CT"/>
    <property type="gene ID" value="CMI163C"/>
</dbReference>
<keyword evidence="7 10" id="KW-0418">Kinase</keyword>
<evidence type="ECO:0000256" key="9">
    <source>
        <dbReference type="ARBA" id="ARBA00023242"/>
    </source>
</evidence>
<comment type="subunit">
    <text evidence="10">Interacts with small ribosomal subunit protein uS11. Not a structural component of 43S pre-ribosomes, but transiently interacts with them by binding to uS11.</text>
</comment>
<keyword evidence="3 10" id="KW-0690">Ribosome biogenesis</keyword>
<dbReference type="InterPro" id="IPR020618">
    <property type="entry name" value="Adenyl_kinase_AK6"/>
</dbReference>
<comment type="catalytic activity">
    <reaction evidence="10">
        <text>ATP + H2O = ADP + phosphate + H(+)</text>
        <dbReference type="Rhea" id="RHEA:13065"/>
        <dbReference type="ChEBI" id="CHEBI:15377"/>
        <dbReference type="ChEBI" id="CHEBI:15378"/>
        <dbReference type="ChEBI" id="CHEBI:30616"/>
        <dbReference type="ChEBI" id="CHEBI:43474"/>
        <dbReference type="ChEBI" id="CHEBI:456216"/>
    </reaction>
</comment>
<feature type="region of interest" description="LID" evidence="10">
    <location>
        <begin position="128"/>
        <end position="138"/>
    </location>
</feature>
<dbReference type="KEGG" id="cme:CYME_CMI163C"/>
<dbReference type="OMA" id="QCEIFGT"/>
<feature type="binding site" evidence="10">
    <location>
        <position position="28"/>
    </location>
    <ligand>
        <name>ATP</name>
        <dbReference type="ChEBI" id="CHEBI:30616"/>
    </ligand>
</feature>
<protein>
    <recommendedName>
        <fullName evidence="10">Adenylate kinase isoenzyme 6 homolog</fullName>
        <shortName evidence="10">AK6</shortName>
        <ecNumber evidence="10">2.7.4.3</ecNumber>
    </recommendedName>
    <alternativeName>
        <fullName evidence="10">Dual activity adenylate kinase/ATPase</fullName>
        <shortName evidence="10">AK/ATPase</shortName>
    </alternativeName>
</protein>
<dbReference type="Pfam" id="PF13238">
    <property type="entry name" value="AAA_18"/>
    <property type="match status" value="1"/>
</dbReference>
<dbReference type="FunFam" id="3.40.50.300:FF:000372">
    <property type="entry name" value="Adenylate kinase isoenzyme 6 homolog"/>
    <property type="match status" value="1"/>
</dbReference>
<keyword evidence="2 10" id="KW-0963">Cytoplasm</keyword>
<evidence type="ECO:0000256" key="2">
    <source>
        <dbReference type="ARBA" id="ARBA00022490"/>
    </source>
</evidence>
<feature type="binding site" evidence="10">
    <location>
        <position position="129"/>
    </location>
    <ligand>
        <name>ATP</name>
        <dbReference type="ChEBI" id="CHEBI:30616"/>
    </ligand>
</feature>
<evidence type="ECO:0000256" key="7">
    <source>
        <dbReference type="ARBA" id="ARBA00022777"/>
    </source>
</evidence>
<proteinExistence type="inferred from homology"/>
<dbReference type="SUPFAM" id="SSF52540">
    <property type="entry name" value="P-loop containing nucleoside triphosphate hydrolases"/>
    <property type="match status" value="1"/>
</dbReference>
<feature type="binding site" evidence="10">
    <location>
        <position position="23"/>
    </location>
    <ligand>
        <name>ATP</name>
        <dbReference type="ChEBI" id="CHEBI:30616"/>
    </ligand>
</feature>
<dbReference type="eggNOG" id="KOG3347">
    <property type="taxonomic scope" value="Eukaryota"/>
</dbReference>
<evidence type="ECO:0000256" key="6">
    <source>
        <dbReference type="ARBA" id="ARBA00022741"/>
    </source>
</evidence>
<comment type="subcellular location">
    <subcellularLocation>
        <location evidence="10">Cytoplasm</location>
    </subcellularLocation>
    <subcellularLocation>
        <location evidence="10">Nucleus</location>
    </subcellularLocation>
</comment>
<comment type="similarity">
    <text evidence="10">Belongs to the adenylate kinase family. AK6 subfamily.</text>
</comment>
<keyword evidence="5 10" id="KW-0808">Transferase</keyword>
<name>M1V7S3_CYAM1</name>
<evidence type="ECO:0000256" key="3">
    <source>
        <dbReference type="ARBA" id="ARBA00022517"/>
    </source>
</evidence>
<dbReference type="PANTHER" id="PTHR12595">
    <property type="entry name" value="POS9-ACTIVATING FACTOR FAP7-RELATED"/>
    <property type="match status" value="1"/>
</dbReference>
<reference evidence="11 12" key="1">
    <citation type="journal article" date="2004" name="Nature">
        <title>Genome sequence of the ultrasmall unicellular red alga Cyanidioschyzon merolae 10D.</title>
        <authorList>
            <person name="Matsuzaki M."/>
            <person name="Misumi O."/>
            <person name="Shin-i T."/>
            <person name="Maruyama S."/>
            <person name="Takahara M."/>
            <person name="Miyagishima S."/>
            <person name="Mori T."/>
            <person name="Nishida K."/>
            <person name="Yagisawa F."/>
            <person name="Nishida K."/>
            <person name="Yoshida Y."/>
            <person name="Nishimura Y."/>
            <person name="Nakao S."/>
            <person name="Kobayashi T."/>
            <person name="Momoyama Y."/>
            <person name="Higashiyama T."/>
            <person name="Minoda A."/>
            <person name="Sano M."/>
            <person name="Nomoto H."/>
            <person name="Oishi K."/>
            <person name="Hayashi H."/>
            <person name="Ohta F."/>
            <person name="Nishizaka S."/>
            <person name="Haga S."/>
            <person name="Miura S."/>
            <person name="Morishita T."/>
            <person name="Kabeya Y."/>
            <person name="Terasawa K."/>
            <person name="Suzuki Y."/>
            <person name="Ishii Y."/>
            <person name="Asakawa S."/>
            <person name="Takano H."/>
            <person name="Ohta N."/>
            <person name="Kuroiwa H."/>
            <person name="Tanaka K."/>
            <person name="Shimizu N."/>
            <person name="Sugano S."/>
            <person name="Sato N."/>
            <person name="Nozaki H."/>
            <person name="Ogasawara N."/>
            <person name="Kohara Y."/>
            <person name="Kuroiwa T."/>
        </authorList>
    </citation>
    <scope>NUCLEOTIDE SEQUENCE [LARGE SCALE GENOMIC DNA]</scope>
    <source>
        <strain evidence="11 12">10D</strain>
    </source>
</reference>
<evidence type="ECO:0000256" key="10">
    <source>
        <dbReference type="HAMAP-Rule" id="MF_03173"/>
    </source>
</evidence>
<dbReference type="GO" id="GO:0042274">
    <property type="term" value="P:ribosomal small subunit biogenesis"/>
    <property type="evidence" value="ECO:0007669"/>
    <property type="project" value="UniProtKB-UniRule"/>
</dbReference>
<evidence type="ECO:0000313" key="12">
    <source>
        <dbReference type="Proteomes" id="UP000007014"/>
    </source>
</evidence>
<feature type="binding site" evidence="10">
    <location>
        <position position="25"/>
    </location>
    <ligand>
        <name>ATP</name>
        <dbReference type="ChEBI" id="CHEBI:30616"/>
    </ligand>
</feature>
<accession>M1V7S3</accession>
<dbReference type="Proteomes" id="UP000007014">
    <property type="component" value="Chromosome 9"/>
</dbReference>
<dbReference type="EC" id="2.7.4.3" evidence="10"/>
<feature type="binding site" evidence="10">
    <location>
        <position position="26"/>
    </location>
    <ligand>
        <name>ATP</name>
        <dbReference type="ChEBI" id="CHEBI:30616"/>
    </ligand>
</feature>
<sequence>MAEHRKRKPTKCLRNLLLTGTPGTGKSTVAAKFCARMRLNVPANDWPVHINVSELIKENPSRFAEEFDSERDCFVINEDAVVEHLEPIVQKCNVVLEHHSSDWFPERWFSRVVVLASATDVLYRRLEARGYTTEKVQENVEAEIMQVCADEAMTSYDRKIVDIYENNTEDDMERIVGNLCEWWLIRS</sequence>
<dbReference type="GeneID" id="16993791"/>
<keyword evidence="9 10" id="KW-0539">Nucleus</keyword>
<dbReference type="Gene3D" id="3.40.50.300">
    <property type="entry name" value="P-loop containing nucleotide triphosphate hydrolases"/>
    <property type="match status" value="1"/>
</dbReference>